<dbReference type="PROSITE" id="PS00012">
    <property type="entry name" value="PHOSPHOPANTETHEINE"/>
    <property type="match status" value="1"/>
</dbReference>
<dbReference type="InterPro" id="IPR010071">
    <property type="entry name" value="AA_adenyl_dom"/>
</dbReference>
<dbReference type="PANTHER" id="PTHR45527:SF1">
    <property type="entry name" value="FATTY ACID SYNTHASE"/>
    <property type="match status" value="1"/>
</dbReference>
<dbReference type="Gene3D" id="1.10.1200.10">
    <property type="entry name" value="ACP-like"/>
    <property type="match status" value="1"/>
</dbReference>
<accession>A0A1H3BAL6</accession>
<dbReference type="RefSeq" id="WP_093265432.1">
    <property type="nucleotide sequence ID" value="NZ_FNOK01000010.1"/>
</dbReference>
<dbReference type="GO" id="GO:0043041">
    <property type="term" value="P:amino acid activation for nonribosomal peptide biosynthetic process"/>
    <property type="evidence" value="ECO:0007669"/>
    <property type="project" value="TreeGrafter"/>
</dbReference>
<dbReference type="OrthoDB" id="2472181at2"/>
<dbReference type="Proteomes" id="UP000199529">
    <property type="component" value="Unassembled WGS sequence"/>
</dbReference>
<dbReference type="GO" id="GO:0003824">
    <property type="term" value="F:catalytic activity"/>
    <property type="evidence" value="ECO:0007669"/>
    <property type="project" value="InterPro"/>
</dbReference>
<dbReference type="Pfam" id="PF13193">
    <property type="entry name" value="AMP-binding_C"/>
    <property type="match status" value="1"/>
</dbReference>
<keyword evidence="2" id="KW-0596">Phosphopantetheine</keyword>
<keyword evidence="3" id="KW-0597">Phosphoprotein</keyword>
<dbReference type="Gene3D" id="3.30.559.30">
    <property type="entry name" value="Nonribosomal peptide synthetase, condensation domain"/>
    <property type="match status" value="1"/>
</dbReference>
<dbReference type="GO" id="GO:0008610">
    <property type="term" value="P:lipid biosynthetic process"/>
    <property type="evidence" value="ECO:0007669"/>
    <property type="project" value="UniProtKB-ARBA"/>
</dbReference>
<comment type="cofactor">
    <cofactor evidence="1">
        <name>pantetheine 4'-phosphate</name>
        <dbReference type="ChEBI" id="CHEBI:47942"/>
    </cofactor>
</comment>
<organism evidence="5 6">
    <name type="scientific">Saccharopolyspora shandongensis</name>
    <dbReference type="NCBI Taxonomy" id="418495"/>
    <lineage>
        <taxon>Bacteria</taxon>
        <taxon>Bacillati</taxon>
        <taxon>Actinomycetota</taxon>
        <taxon>Actinomycetes</taxon>
        <taxon>Pseudonocardiales</taxon>
        <taxon>Pseudonocardiaceae</taxon>
        <taxon>Saccharopolyspora</taxon>
    </lineage>
</organism>
<proteinExistence type="predicted"/>
<evidence type="ECO:0000256" key="1">
    <source>
        <dbReference type="ARBA" id="ARBA00001957"/>
    </source>
</evidence>
<dbReference type="STRING" id="418495.SAMN05216215_1010126"/>
<dbReference type="InterPro" id="IPR045851">
    <property type="entry name" value="AMP-bd_C_sf"/>
</dbReference>
<keyword evidence="6" id="KW-1185">Reference proteome</keyword>
<dbReference type="Pfam" id="PF00550">
    <property type="entry name" value="PP-binding"/>
    <property type="match status" value="1"/>
</dbReference>
<dbReference type="InterPro" id="IPR023213">
    <property type="entry name" value="CAT-like_dom_sf"/>
</dbReference>
<dbReference type="Gene3D" id="3.30.559.10">
    <property type="entry name" value="Chloramphenicol acetyltransferase-like domain"/>
    <property type="match status" value="1"/>
</dbReference>
<feature type="domain" description="Carrier" evidence="4">
    <location>
        <begin position="526"/>
        <end position="602"/>
    </location>
</feature>
<evidence type="ECO:0000256" key="2">
    <source>
        <dbReference type="ARBA" id="ARBA00022450"/>
    </source>
</evidence>
<evidence type="ECO:0000256" key="3">
    <source>
        <dbReference type="ARBA" id="ARBA00022553"/>
    </source>
</evidence>
<evidence type="ECO:0000313" key="6">
    <source>
        <dbReference type="Proteomes" id="UP000199529"/>
    </source>
</evidence>
<dbReference type="NCBIfam" id="TIGR01733">
    <property type="entry name" value="AA-adenyl-dom"/>
    <property type="match status" value="1"/>
</dbReference>
<dbReference type="SUPFAM" id="SSF52777">
    <property type="entry name" value="CoA-dependent acyltransferases"/>
    <property type="match status" value="2"/>
</dbReference>
<dbReference type="EMBL" id="FNOK01000010">
    <property type="protein sequence ID" value="SDX38987.1"/>
    <property type="molecule type" value="Genomic_DNA"/>
</dbReference>
<name>A0A1H3BAL6_9PSEU</name>
<reference evidence="6" key="1">
    <citation type="submission" date="2016-10" db="EMBL/GenBank/DDBJ databases">
        <authorList>
            <person name="Varghese N."/>
            <person name="Submissions S."/>
        </authorList>
    </citation>
    <scope>NUCLEOTIDE SEQUENCE [LARGE SCALE GENOMIC DNA]</scope>
    <source>
        <strain evidence="6">CGMCC 4.3530</strain>
    </source>
</reference>
<dbReference type="PROSITE" id="PS50075">
    <property type="entry name" value="CARRIER"/>
    <property type="match status" value="1"/>
</dbReference>
<protein>
    <submittedName>
        <fullName evidence="5">Amino acid adenylation domain-containing protein</fullName>
    </submittedName>
</protein>
<dbReference type="InterPro" id="IPR036736">
    <property type="entry name" value="ACP-like_sf"/>
</dbReference>
<dbReference type="GO" id="GO:0044550">
    <property type="term" value="P:secondary metabolite biosynthetic process"/>
    <property type="evidence" value="ECO:0007669"/>
    <property type="project" value="TreeGrafter"/>
</dbReference>
<gene>
    <name evidence="5" type="ORF">SAMN05216215_1010126</name>
</gene>
<evidence type="ECO:0000259" key="4">
    <source>
        <dbReference type="PROSITE" id="PS50075"/>
    </source>
</evidence>
<dbReference type="InterPro" id="IPR001242">
    <property type="entry name" value="Condensation_dom"/>
</dbReference>
<dbReference type="GO" id="GO:0005737">
    <property type="term" value="C:cytoplasm"/>
    <property type="evidence" value="ECO:0007669"/>
    <property type="project" value="TreeGrafter"/>
</dbReference>
<dbReference type="InterPro" id="IPR009081">
    <property type="entry name" value="PP-bd_ACP"/>
</dbReference>
<dbReference type="PROSITE" id="PS00455">
    <property type="entry name" value="AMP_BINDING"/>
    <property type="match status" value="1"/>
</dbReference>
<dbReference type="Gene3D" id="3.30.300.30">
    <property type="match status" value="1"/>
</dbReference>
<dbReference type="InterPro" id="IPR006162">
    <property type="entry name" value="Ppantetheine_attach_site"/>
</dbReference>
<evidence type="ECO:0000313" key="5">
    <source>
        <dbReference type="EMBL" id="SDX38987.1"/>
    </source>
</evidence>
<dbReference type="CDD" id="cd05930">
    <property type="entry name" value="A_NRPS"/>
    <property type="match status" value="1"/>
</dbReference>
<dbReference type="SUPFAM" id="SSF56801">
    <property type="entry name" value="Acetyl-CoA synthetase-like"/>
    <property type="match status" value="1"/>
</dbReference>
<dbReference type="AlphaFoldDB" id="A0A1H3BAL6"/>
<dbReference type="GO" id="GO:0031177">
    <property type="term" value="F:phosphopantetheine binding"/>
    <property type="evidence" value="ECO:0007669"/>
    <property type="project" value="TreeGrafter"/>
</dbReference>
<dbReference type="InterPro" id="IPR042099">
    <property type="entry name" value="ANL_N_sf"/>
</dbReference>
<dbReference type="Pfam" id="PF00668">
    <property type="entry name" value="Condensation"/>
    <property type="match status" value="1"/>
</dbReference>
<dbReference type="Gene3D" id="3.40.50.12780">
    <property type="entry name" value="N-terminal domain of ligase-like"/>
    <property type="match status" value="1"/>
</dbReference>
<dbReference type="InterPro" id="IPR000873">
    <property type="entry name" value="AMP-dep_synth/lig_dom"/>
</dbReference>
<dbReference type="SUPFAM" id="SSF47336">
    <property type="entry name" value="ACP-like"/>
    <property type="match status" value="1"/>
</dbReference>
<sequence length="1044" mass="112138">MPGPTKTRAQGVLTDFDARLAADPHAPAVADDRSSRTYAQLDAESTGYANALRERGADREVVVAIVAERGPQYVAMVLGVLRAGAAFVPIEPSTPPHRARQMCATASARVLLVQPGHEAYAAELVEGAEPARALVAVSPAAVRTDAVAGFPAREPDGLAYVIFTSGSTGTPKGAMVTDGGMANHIAAKTLDLALGPADVIGFTAPLSFDISVWQALTALTTGGAVAVASPVNLAEPAALVAWVRRHGVTVLEIVPSFLAVVLDQLADDERLRAGLGTLRFLIATGEALPARLAQRWYECCPDIALLNAYGPTECSDDVTHHVVTEAECATRAWPPIGREIINTTVHVVDPQGHATPPGVEGELLVGGLGVGRGYIGDPVRTALAFVPDHLSAARGARLYRTGDRGSRASDGTIDYHGRRDRQVKVRGHRVELGDVEAELLRVPEVASAACVFSTGRLRAFVTLRTGSAEPDPADRILELVRASAPSYLVPHELTVLDRMPTGTSGKVDHQALDGHREARAAEAGASDEDTSLAAVRAMIAEVLGVPAVGADEDFFAAGGDSLSAMNAISLARKRFHADDASLREFLADPTPRRMLSVLKDARSASRPEHTELEPGALSSGQERLWFLEQLHPRKGAQLIRLGLTLRGDLDLDALQHALNAIVSRHEPLRTVFSQERGIPVGTVWPKAEVTLERVAGDVDLVSDLVDGSELSVRTEQPPLMRARLARIAPDHHLLTLLIHHLVADGWSLAVLRREIATYYQRWVDGEPDVPMPDSTFARYVGEERRWLGSSEAEECERYWTDQLDGAPPAIDLPLDRPRPARPDFTADHVVVELTAAETSALLRTARAMRATPFMAVMAALHVVLRDVTGTDDLVVGIDSINRSWPGSEDLIGTFVNQLPVRLAAPEAAPTFGALLEQARRQCVGAYENDRLPFHKIVAAVNPPRQAGRFPLFQVKVTHQSAWRTGVALPAIEVVPSEISEPVTDLDLMLDVSGESDRLRLELVYRREVLDRETAAAWLEAIGEVLRAGAADPDVAVPPGAQTDR</sequence>
<dbReference type="InterPro" id="IPR020845">
    <property type="entry name" value="AMP-binding_CS"/>
</dbReference>
<dbReference type="InterPro" id="IPR025110">
    <property type="entry name" value="AMP-bd_C"/>
</dbReference>
<dbReference type="PANTHER" id="PTHR45527">
    <property type="entry name" value="NONRIBOSOMAL PEPTIDE SYNTHETASE"/>
    <property type="match status" value="1"/>
</dbReference>
<dbReference type="Pfam" id="PF00501">
    <property type="entry name" value="AMP-binding"/>
    <property type="match status" value="1"/>
</dbReference>
<dbReference type="CDD" id="cd19531">
    <property type="entry name" value="LCL_NRPS-like"/>
    <property type="match status" value="1"/>
</dbReference>